<evidence type="ECO:0000259" key="8">
    <source>
        <dbReference type="Pfam" id="PF02562"/>
    </source>
</evidence>
<feature type="domain" description="PhoH-like protein" evidence="8">
    <location>
        <begin position="151"/>
        <end position="354"/>
    </location>
</feature>
<evidence type="ECO:0000256" key="3">
    <source>
        <dbReference type="ARBA" id="ARBA00022490"/>
    </source>
</evidence>
<evidence type="ECO:0000313" key="9">
    <source>
        <dbReference type="EMBL" id="OJG82976.1"/>
    </source>
</evidence>
<reference evidence="9 10" key="1">
    <citation type="submission" date="2014-12" db="EMBL/GenBank/DDBJ databases">
        <title>Draft genome sequences of 29 type strains of Enterococci.</title>
        <authorList>
            <person name="Zhong Z."/>
            <person name="Sun Z."/>
            <person name="Liu W."/>
            <person name="Zhang W."/>
            <person name="Zhang H."/>
        </authorList>
    </citation>
    <scope>NUCLEOTIDE SEQUENCE [LARGE SCALE GENOMIC DNA]</scope>
    <source>
        <strain evidence="9 10">DSM 15687</strain>
    </source>
</reference>
<dbReference type="AlphaFoldDB" id="A0A1L8WPR7"/>
<keyword evidence="7" id="KW-1133">Transmembrane helix</keyword>
<keyword evidence="7" id="KW-0472">Membrane</keyword>
<evidence type="ECO:0000256" key="7">
    <source>
        <dbReference type="SAM" id="Phobius"/>
    </source>
</evidence>
<keyword evidence="7" id="KW-0812">Transmembrane</keyword>
<evidence type="ECO:0000256" key="5">
    <source>
        <dbReference type="ARBA" id="ARBA00022840"/>
    </source>
</evidence>
<evidence type="ECO:0000256" key="4">
    <source>
        <dbReference type="ARBA" id="ARBA00022741"/>
    </source>
</evidence>
<name>A0A1L8WPR7_9ENTE</name>
<dbReference type="EMBL" id="JXLB01000006">
    <property type="protein sequence ID" value="OJG82976.1"/>
    <property type="molecule type" value="Genomic_DNA"/>
</dbReference>
<dbReference type="STRING" id="150033.RV14_GL001979"/>
<gene>
    <name evidence="9" type="ORF">RV14_GL001979</name>
</gene>
<dbReference type="GO" id="GO:0005829">
    <property type="term" value="C:cytosol"/>
    <property type="evidence" value="ECO:0007669"/>
    <property type="project" value="TreeGrafter"/>
</dbReference>
<dbReference type="SUPFAM" id="SSF52540">
    <property type="entry name" value="P-loop containing nucleoside triphosphate hydrolases"/>
    <property type="match status" value="1"/>
</dbReference>
<protein>
    <recommendedName>
        <fullName evidence="6">PhoH-like protein</fullName>
    </recommendedName>
</protein>
<dbReference type="Pfam" id="PF02562">
    <property type="entry name" value="PhoH"/>
    <property type="match status" value="1"/>
</dbReference>
<dbReference type="Gene3D" id="3.40.50.300">
    <property type="entry name" value="P-loop containing nucleotide triphosphate hydrolases"/>
    <property type="match status" value="1"/>
</dbReference>
<evidence type="ECO:0000256" key="2">
    <source>
        <dbReference type="ARBA" id="ARBA00010393"/>
    </source>
</evidence>
<evidence type="ECO:0000256" key="6">
    <source>
        <dbReference type="ARBA" id="ARBA00039970"/>
    </source>
</evidence>
<dbReference type="Proteomes" id="UP000182152">
    <property type="component" value="Unassembled WGS sequence"/>
</dbReference>
<keyword evidence="3" id="KW-0963">Cytoplasm</keyword>
<feature type="transmembrane region" description="Helical" evidence="7">
    <location>
        <begin position="7"/>
        <end position="24"/>
    </location>
</feature>
<organism evidence="9 10">
    <name type="scientific">Enterococcus ratti</name>
    <dbReference type="NCBI Taxonomy" id="150033"/>
    <lineage>
        <taxon>Bacteria</taxon>
        <taxon>Bacillati</taxon>
        <taxon>Bacillota</taxon>
        <taxon>Bacilli</taxon>
        <taxon>Lactobacillales</taxon>
        <taxon>Enterococcaceae</taxon>
        <taxon>Enterococcus</taxon>
    </lineage>
</organism>
<dbReference type="PANTHER" id="PTHR30473">
    <property type="entry name" value="PROTEIN PHOH"/>
    <property type="match status" value="1"/>
</dbReference>
<proteinExistence type="inferred from homology"/>
<keyword evidence="5" id="KW-0067">ATP-binding</keyword>
<evidence type="ECO:0000313" key="10">
    <source>
        <dbReference type="Proteomes" id="UP000182152"/>
    </source>
</evidence>
<sequence length="363" mass="40670">MKKLEKTNFKGSFFICYIVFYYYGKIGKNDLKQRRCLFLTEASSFLEIRLTAVDDVSMLLGTHDKHLKLIEEMTETIIHTRGEMLQIVGEEPGLSLASSVIRTLQELIKRGIHVSTPDVVAALKMGQKGTLDYFIEMYEEEIVKDRNGKPIRVKNSGQKKYVEAVATHDVVFGIGPAGTGKTFLAVVLAIAALKKGEVQKIILTRPAVEAGENLGFLPGDLKEKVDPYLRPVYDALYQIFGLDHTNRLMERGIIEIAPLAYMRGRTLDDAFVILDEAQNTTVAQMKMFLTRLGYQSKMIVNGDASQIDLPKGTVSGLIHAERTLRQIKKIAFVNFEASDVVRHPVVAEIIKAYEKADFIKPKA</sequence>
<keyword evidence="10" id="KW-1185">Reference proteome</keyword>
<evidence type="ECO:0000256" key="1">
    <source>
        <dbReference type="ARBA" id="ARBA00004496"/>
    </source>
</evidence>
<comment type="similarity">
    <text evidence="2">Belongs to the PhoH family.</text>
</comment>
<dbReference type="InterPro" id="IPR027417">
    <property type="entry name" value="P-loop_NTPase"/>
</dbReference>
<keyword evidence="4" id="KW-0547">Nucleotide-binding</keyword>
<dbReference type="InterPro" id="IPR003714">
    <property type="entry name" value="PhoH"/>
</dbReference>
<dbReference type="GO" id="GO:0005524">
    <property type="term" value="F:ATP binding"/>
    <property type="evidence" value="ECO:0007669"/>
    <property type="project" value="UniProtKB-KW"/>
</dbReference>
<dbReference type="InterPro" id="IPR051451">
    <property type="entry name" value="PhoH2-like"/>
</dbReference>
<comment type="caution">
    <text evidence="9">The sequence shown here is derived from an EMBL/GenBank/DDBJ whole genome shotgun (WGS) entry which is preliminary data.</text>
</comment>
<dbReference type="FunFam" id="3.40.50.300:FF:000013">
    <property type="entry name" value="PhoH family ATPase"/>
    <property type="match status" value="1"/>
</dbReference>
<accession>A0A1L8WPR7</accession>
<dbReference type="PANTHER" id="PTHR30473:SF1">
    <property type="entry name" value="PHOH-LIKE PROTEIN"/>
    <property type="match status" value="1"/>
</dbReference>
<comment type="subcellular location">
    <subcellularLocation>
        <location evidence="1">Cytoplasm</location>
    </subcellularLocation>
</comment>